<dbReference type="eggNOG" id="COG5617">
    <property type="taxonomic scope" value="Bacteria"/>
</dbReference>
<accession>E3C5R0</accession>
<organism evidence="3 4">
    <name type="scientific">Limosilactobacillus oris PB013-T2-3</name>
    <dbReference type="NCBI Taxonomy" id="908339"/>
    <lineage>
        <taxon>Bacteria</taxon>
        <taxon>Bacillati</taxon>
        <taxon>Bacillota</taxon>
        <taxon>Bacilli</taxon>
        <taxon>Lactobacillales</taxon>
        <taxon>Lactobacillaceae</taxon>
        <taxon>Limosilactobacillus</taxon>
    </lineage>
</organism>
<dbReference type="AlphaFoldDB" id="E3C5R0"/>
<dbReference type="Proteomes" id="UP000003070">
    <property type="component" value="Unassembled WGS sequence"/>
</dbReference>
<feature type="transmembrane region" description="Helical" evidence="1">
    <location>
        <begin position="99"/>
        <end position="118"/>
    </location>
</feature>
<feature type="transmembrane region" description="Helical" evidence="1">
    <location>
        <begin position="75"/>
        <end position="93"/>
    </location>
</feature>
<name>E3C5R0_9LACO</name>
<dbReference type="OrthoDB" id="9784157at2"/>
<feature type="domain" description="Membrane protein 6-pyruvoyl-tetrahydropterin synthase-related" evidence="2">
    <location>
        <begin position="76"/>
        <end position="393"/>
    </location>
</feature>
<keyword evidence="1" id="KW-0472">Membrane</keyword>
<dbReference type="EMBL" id="AEKL01000008">
    <property type="protein sequence ID" value="EFQ53947.1"/>
    <property type="molecule type" value="Genomic_DNA"/>
</dbReference>
<evidence type="ECO:0000259" key="2">
    <source>
        <dbReference type="Pfam" id="PF10131"/>
    </source>
</evidence>
<protein>
    <recommendedName>
        <fullName evidence="2">Membrane protein 6-pyruvoyl-tetrahydropterin synthase-related domain-containing protein</fullName>
    </recommendedName>
</protein>
<feature type="transmembrane region" description="Helical" evidence="1">
    <location>
        <begin position="548"/>
        <end position="567"/>
    </location>
</feature>
<dbReference type="RefSeq" id="WP_003711440.1">
    <property type="nucleotide sequence ID" value="NZ_AEKL01000008.1"/>
</dbReference>
<evidence type="ECO:0000313" key="4">
    <source>
        <dbReference type="Proteomes" id="UP000003070"/>
    </source>
</evidence>
<sequence length="580" mass="66854">MKRKSVSIVMLTMIFIILSTGYVWSFARLHLILGSGDLMFHANRVEELYRNIQQGGLIPRISTYTFNQVGSGINFFYPWLLLYPWALLILITHNPISAFYLYLILETFVTLSVAYYTMHKYSNSKKRTIIFSLLYTFANYRFYLVFNQNVLAESIAYTFVPLVLLGFYETFFKNKDKWPLLAIGMSLLLYSHMLTTALVACFLLMTLLIFWRNVTQKKARILSGIKAVGLSILLTAFYLFPFFEQVLGNHLRASWKGLRFIQQPMQVIEFSINNMPVPVVGTVLILTVLLGFIYLKYSPVVEKYSYFSGIVFVLMTTSLLPWFKFTNTAIANLQFPYRLNGLATVMLCIYLSFIIEQWTIKLKNNYRVSVSLSLLMLLMIVGCLGLTASQQIINERSQVPLLNKRPTVENYYPSENNCSYNLTKRNWHNMFYYYGHNGSFDYFPVAVKDKVNTAVVTHQAIIDGKKVPFADRLTSRPNQIEYKLAGIKAGTLVKLPVLYYKNDLVKTGSGRFEKPMVTSVDTIQVRVPEHNKNVVIKYHNSFLDNSTLIMSLLAWMGVIIGYVVGLVRRKKDYETVPETY</sequence>
<proteinExistence type="predicted"/>
<feature type="transmembrane region" description="Helical" evidence="1">
    <location>
        <begin position="275"/>
        <end position="295"/>
    </location>
</feature>
<comment type="caution">
    <text evidence="3">The sequence shown here is derived from an EMBL/GenBank/DDBJ whole genome shotgun (WGS) entry which is preliminary data.</text>
</comment>
<feature type="transmembrane region" description="Helical" evidence="1">
    <location>
        <begin position="150"/>
        <end position="168"/>
    </location>
</feature>
<feature type="transmembrane region" description="Helical" evidence="1">
    <location>
        <begin position="188"/>
        <end position="211"/>
    </location>
</feature>
<feature type="transmembrane region" description="Helical" evidence="1">
    <location>
        <begin position="366"/>
        <end position="388"/>
    </location>
</feature>
<feature type="transmembrane region" description="Helical" evidence="1">
    <location>
        <begin position="335"/>
        <end position="354"/>
    </location>
</feature>
<dbReference type="Pfam" id="PF10131">
    <property type="entry name" value="PTPS_related"/>
    <property type="match status" value="1"/>
</dbReference>
<evidence type="ECO:0000256" key="1">
    <source>
        <dbReference type="SAM" id="Phobius"/>
    </source>
</evidence>
<evidence type="ECO:0000313" key="3">
    <source>
        <dbReference type="EMBL" id="EFQ53947.1"/>
    </source>
</evidence>
<keyword evidence="1" id="KW-0812">Transmembrane</keyword>
<feature type="transmembrane region" description="Helical" evidence="1">
    <location>
        <begin position="223"/>
        <end position="243"/>
    </location>
</feature>
<gene>
    <name evidence="3" type="ORF">HMPREF9265_0590</name>
</gene>
<feature type="transmembrane region" description="Helical" evidence="1">
    <location>
        <begin position="6"/>
        <end position="27"/>
    </location>
</feature>
<reference evidence="3 4" key="1">
    <citation type="submission" date="2010-10" db="EMBL/GenBank/DDBJ databases">
        <authorList>
            <person name="Durkin A.S."/>
            <person name="Madupu R."/>
            <person name="Torralba M."/>
            <person name="Gillis M."/>
            <person name="Methe B."/>
            <person name="Sutton G."/>
            <person name="Nelson K.E."/>
        </authorList>
    </citation>
    <scope>NUCLEOTIDE SEQUENCE [LARGE SCALE GENOMIC DNA]</scope>
    <source>
        <strain evidence="3 4">PB013-T2-3</strain>
    </source>
</reference>
<keyword evidence="1" id="KW-1133">Transmembrane helix</keyword>
<dbReference type="InterPro" id="IPR018776">
    <property type="entry name" value="Membrane_prot_PTPS-rel_domain"/>
</dbReference>
<feature type="transmembrane region" description="Helical" evidence="1">
    <location>
        <begin position="304"/>
        <end position="323"/>
    </location>
</feature>